<dbReference type="Proteomes" id="UP000018851">
    <property type="component" value="Chromosome"/>
</dbReference>
<dbReference type="RefSeq" id="WP_025291468.1">
    <property type="nucleotide sequence ID" value="NZ_CP006644.1"/>
</dbReference>
<evidence type="ECO:0000259" key="1">
    <source>
        <dbReference type="Pfam" id="PF01261"/>
    </source>
</evidence>
<dbReference type="PANTHER" id="PTHR12110">
    <property type="entry name" value="HYDROXYPYRUVATE ISOMERASE"/>
    <property type="match status" value="1"/>
</dbReference>
<accession>W0ABZ8</accession>
<dbReference type="EMBL" id="CP006644">
    <property type="protein sequence ID" value="AHE53200.1"/>
    <property type="molecule type" value="Genomic_DNA"/>
</dbReference>
<dbReference type="PATRIC" id="fig|1123269.5.peg.1432"/>
<dbReference type="AlphaFoldDB" id="W0ABZ8"/>
<proteinExistence type="predicted"/>
<dbReference type="PROSITE" id="PS51318">
    <property type="entry name" value="TAT"/>
    <property type="match status" value="1"/>
</dbReference>
<dbReference type="HOGENOM" id="CLU_059523_1_0_5"/>
<dbReference type="Pfam" id="PF01261">
    <property type="entry name" value="AP_endonuc_2"/>
    <property type="match status" value="1"/>
</dbReference>
<dbReference type="InterPro" id="IPR013022">
    <property type="entry name" value="Xyl_isomerase-like_TIM-brl"/>
</dbReference>
<dbReference type="eggNOG" id="COG1082">
    <property type="taxonomic scope" value="Bacteria"/>
</dbReference>
<dbReference type="KEGG" id="ssan:NX02_07370"/>
<dbReference type="SUPFAM" id="SSF51658">
    <property type="entry name" value="Xylose isomerase-like"/>
    <property type="match status" value="1"/>
</dbReference>
<name>W0ABZ8_9SPHN</name>
<dbReference type="InterPro" id="IPR050312">
    <property type="entry name" value="IolE/XylAMocC-like"/>
</dbReference>
<dbReference type="InterPro" id="IPR036237">
    <property type="entry name" value="Xyl_isomerase-like_sf"/>
</dbReference>
<dbReference type="PANTHER" id="PTHR12110:SF41">
    <property type="entry name" value="INOSOSE DEHYDRATASE"/>
    <property type="match status" value="1"/>
</dbReference>
<feature type="domain" description="Xylose isomerase-like TIM barrel" evidence="1">
    <location>
        <begin position="58"/>
        <end position="305"/>
    </location>
</feature>
<sequence length="309" mass="33890">MTDAALSRRGLLGGAAALAAGTMLNGGGAFARSPRRQLGIQLYTLMALLDADFEGTVAAVAKMGYREVETLGSFGRDPAFVRDVFDRNGLVSPSQHIMPPGLYEVFDDGVAGRIDRATFERKFIEAFDFDHVEGLIDACARQAGPLGQTYIVWQISWPSQLQTLAQIKQLIAALNRAADAAHARGFQLAYHNHDQEFKKVGSDVPYDLIVKETDPDKLKFELDLAWSTKAGVDPVGYFQRYPGRFRMLHMKDVAADGSVRDPGTGLVDFRHIIPAAEKAGIAHFFVEYDVPTDPLRTAADAQKYLAPLM</sequence>
<dbReference type="STRING" id="1123269.NX02_07370"/>
<protein>
    <recommendedName>
        <fullName evidence="1">Xylose isomerase-like TIM barrel domain-containing protein</fullName>
    </recommendedName>
</protein>
<evidence type="ECO:0000313" key="3">
    <source>
        <dbReference type="Proteomes" id="UP000018851"/>
    </source>
</evidence>
<dbReference type="Gene3D" id="3.20.20.150">
    <property type="entry name" value="Divalent-metal-dependent TIM barrel enzymes"/>
    <property type="match status" value="1"/>
</dbReference>
<dbReference type="InterPro" id="IPR006311">
    <property type="entry name" value="TAT_signal"/>
</dbReference>
<organism evidence="2 3">
    <name type="scientific">Sphingomonas sanxanigenens DSM 19645 = NX02</name>
    <dbReference type="NCBI Taxonomy" id="1123269"/>
    <lineage>
        <taxon>Bacteria</taxon>
        <taxon>Pseudomonadati</taxon>
        <taxon>Pseudomonadota</taxon>
        <taxon>Alphaproteobacteria</taxon>
        <taxon>Sphingomonadales</taxon>
        <taxon>Sphingomonadaceae</taxon>
        <taxon>Sphingomonas</taxon>
    </lineage>
</organism>
<evidence type="ECO:0000313" key="2">
    <source>
        <dbReference type="EMBL" id="AHE53200.1"/>
    </source>
</evidence>
<keyword evidence="3" id="KW-1185">Reference proteome</keyword>
<dbReference type="OrthoDB" id="9798407at2"/>
<gene>
    <name evidence="2" type="ORF">NX02_07370</name>
</gene>
<reference evidence="2 3" key="1">
    <citation type="submission" date="2013-07" db="EMBL/GenBank/DDBJ databases">
        <title>Completed genome of Sphingomonas sanxanigenens NX02.</title>
        <authorList>
            <person name="Ma T."/>
            <person name="Huang H."/>
            <person name="Wu M."/>
            <person name="Li X."/>
            <person name="Li G."/>
        </authorList>
    </citation>
    <scope>NUCLEOTIDE SEQUENCE [LARGE SCALE GENOMIC DNA]</scope>
    <source>
        <strain evidence="2 3">NX02</strain>
    </source>
</reference>